<accession>A0A6M3L8C3</accession>
<sequence>MPRKLALHFRTPGDRSVGIEPEGLTVTFDTRITEAYVLESGLIEGLTELLRNFWDNTEVDVELLVPSNPGTGE</sequence>
<organism evidence="1">
    <name type="scientific">viral metagenome</name>
    <dbReference type="NCBI Taxonomy" id="1070528"/>
    <lineage>
        <taxon>unclassified sequences</taxon>
        <taxon>metagenomes</taxon>
        <taxon>organismal metagenomes</taxon>
    </lineage>
</organism>
<name>A0A6M3L8C3_9ZZZZ</name>
<protein>
    <submittedName>
        <fullName evidence="1">Uncharacterized protein</fullName>
    </submittedName>
</protein>
<dbReference type="EMBL" id="MT142847">
    <property type="protein sequence ID" value="QJA89465.1"/>
    <property type="molecule type" value="Genomic_DNA"/>
</dbReference>
<reference evidence="1" key="1">
    <citation type="submission" date="2020-03" db="EMBL/GenBank/DDBJ databases">
        <title>The deep terrestrial virosphere.</title>
        <authorList>
            <person name="Holmfeldt K."/>
            <person name="Nilsson E."/>
            <person name="Simone D."/>
            <person name="Lopez-Fernandez M."/>
            <person name="Wu X."/>
            <person name="de Brujin I."/>
            <person name="Lundin D."/>
            <person name="Andersson A."/>
            <person name="Bertilsson S."/>
            <person name="Dopson M."/>
        </authorList>
    </citation>
    <scope>NUCLEOTIDE SEQUENCE</scope>
    <source>
        <strain evidence="1">MM415B02550</strain>
    </source>
</reference>
<proteinExistence type="predicted"/>
<evidence type="ECO:0000313" key="1">
    <source>
        <dbReference type="EMBL" id="QJA89465.1"/>
    </source>
</evidence>
<gene>
    <name evidence="1" type="ORF">MM415B02550_0002</name>
</gene>
<dbReference type="AlphaFoldDB" id="A0A6M3L8C3"/>